<dbReference type="PROSITE" id="PS51257">
    <property type="entry name" value="PROKAR_LIPOPROTEIN"/>
    <property type="match status" value="1"/>
</dbReference>
<gene>
    <name evidence="2" type="ORF">DFP82_11515</name>
</gene>
<comment type="caution">
    <text evidence="2">The sequence shown here is derived from an EMBL/GenBank/DDBJ whole genome shotgun (WGS) entry which is preliminary data.</text>
</comment>
<name>A0A2V4UCU6_9GAMM</name>
<protein>
    <recommendedName>
        <fullName evidence="4">SH3 domain-containing protein</fullName>
    </recommendedName>
</protein>
<organism evidence="2 3">
    <name type="scientific">Psychrobacter fozii</name>
    <dbReference type="NCBI Taxonomy" id="198480"/>
    <lineage>
        <taxon>Bacteria</taxon>
        <taxon>Pseudomonadati</taxon>
        <taxon>Pseudomonadota</taxon>
        <taxon>Gammaproteobacteria</taxon>
        <taxon>Moraxellales</taxon>
        <taxon>Moraxellaceae</taxon>
        <taxon>Psychrobacter</taxon>
    </lineage>
</organism>
<sequence>MSKILKPLFICFSIMLVSCSVNSPANDPNDSTLENTDRTLGQDKATIVKNQKVSFDSIIKCNGNNLFTFNEGHFYYPDYGCIYSDSNRFGDIQVFLFPKNNLFIPNKMSEFDSVVDDVNALTLNEIKNNFEIFVRVIDKSDLVFTKDLDSPYYIKDNPKKLVYYFDGTWKLINTKEDIDQDPFKFYVNFAKSNNKGSNKINSEEVYKAKDIEDATKAATEIYPKQPMYGTIEAFTFNGLLSLQEIKKDLPKDQFEIFTFDVNADDIDDLVVSRINDDNDFFQGNELYVLTRDKSGKYTLSLSTQSYTTETGWSLSNILPRRDHSGFIISTQYSTGRSEYTFYYTFENGKWYIANASTEGSIATGEEYYCIDHNKSSIDNFITLIGSYPTEADELVRNCPLPPTKYTVKTDQAEILNEKFKSRSKPNYYIKGDLIEAVDQNEDWVKVAYKEGTKFGWIDKRDLSPISD</sequence>
<keyword evidence="1" id="KW-0732">Signal</keyword>
<dbReference type="OrthoDB" id="6658787at2"/>
<proteinExistence type="predicted"/>
<evidence type="ECO:0000313" key="2">
    <source>
        <dbReference type="EMBL" id="PYE36479.1"/>
    </source>
</evidence>
<feature type="signal peptide" evidence="1">
    <location>
        <begin position="1"/>
        <end position="25"/>
    </location>
</feature>
<evidence type="ECO:0000313" key="3">
    <source>
        <dbReference type="Proteomes" id="UP000247746"/>
    </source>
</evidence>
<evidence type="ECO:0008006" key="4">
    <source>
        <dbReference type="Google" id="ProtNLM"/>
    </source>
</evidence>
<feature type="chain" id="PRO_5016109694" description="SH3 domain-containing protein" evidence="1">
    <location>
        <begin position="26"/>
        <end position="467"/>
    </location>
</feature>
<dbReference type="EMBL" id="QJSU01000015">
    <property type="protein sequence ID" value="PYE36479.1"/>
    <property type="molecule type" value="Genomic_DNA"/>
</dbReference>
<accession>A0A2V4UCU6</accession>
<dbReference type="RefSeq" id="WP_110924379.1">
    <property type="nucleotide sequence ID" value="NZ_QJSU01000015.1"/>
</dbReference>
<dbReference type="AlphaFoldDB" id="A0A2V4UCU6"/>
<evidence type="ECO:0000256" key="1">
    <source>
        <dbReference type="SAM" id="SignalP"/>
    </source>
</evidence>
<keyword evidence="3" id="KW-1185">Reference proteome</keyword>
<reference evidence="2 3" key="1">
    <citation type="submission" date="2018-06" db="EMBL/GenBank/DDBJ databases">
        <title>Genomic Encyclopedia of Type Strains, Phase III (KMG-III): the genomes of soil and plant-associated and newly described type strains.</title>
        <authorList>
            <person name="Whitman W."/>
        </authorList>
    </citation>
    <scope>NUCLEOTIDE SEQUENCE [LARGE SCALE GENOMIC DNA]</scope>
    <source>
        <strain evidence="2 3">CECT 5889</strain>
    </source>
</reference>
<dbReference type="Proteomes" id="UP000247746">
    <property type="component" value="Unassembled WGS sequence"/>
</dbReference>